<dbReference type="RefSeq" id="WP_105423295.1">
    <property type="nucleotide sequence ID" value="NZ_PUIO01000085.1"/>
</dbReference>
<sequence>AAAHARGTSYGVIEHNSRVSPNPAAASAQVSARSWVPGTRESHPMKDDRHVPRAYPSATEDNYFRLKESYDLELAVAVARSYLHAAIAHPKDTIVDGWSISCLPSTGAGRRLFTINVGAVEGAYMSTIIENGVVDGYIMTVYVDRRTLEAASGQPLAELERRFENDVFFDNATHAMFRGRAVSLSTAVFASNAAFPAGLPWQLPAAALADQLLSESKCLYSRYHNQWLADDVLRAN</sequence>
<comment type="caution">
    <text evidence="2">The sequence shown here is derived from an EMBL/GenBank/DDBJ whole genome shotgun (WGS) entry which is preliminary data.</text>
</comment>
<feature type="compositionally biased region" description="Basic and acidic residues" evidence="1">
    <location>
        <begin position="40"/>
        <end position="51"/>
    </location>
</feature>
<evidence type="ECO:0000313" key="3">
    <source>
        <dbReference type="Proteomes" id="UP000239290"/>
    </source>
</evidence>
<feature type="region of interest" description="Disordered" evidence="1">
    <location>
        <begin position="14"/>
        <end position="54"/>
    </location>
</feature>
<accession>A0A2S8IIW2</accession>
<reference evidence="3" key="1">
    <citation type="submission" date="2018-02" db="EMBL/GenBank/DDBJ databases">
        <title>Draft genome sequencing of Rhodococcus opacus KU647198.</title>
        <authorList>
            <person name="Zheng B.-X."/>
        </authorList>
    </citation>
    <scope>NUCLEOTIDE SEQUENCE [LARGE SCALE GENOMIC DNA]</scope>
    <source>
        <strain evidence="3">04-OD7</strain>
    </source>
</reference>
<dbReference type="EMBL" id="PUIO01000085">
    <property type="protein sequence ID" value="PQP14645.1"/>
    <property type="molecule type" value="Genomic_DNA"/>
</dbReference>
<evidence type="ECO:0000256" key="1">
    <source>
        <dbReference type="SAM" id="MobiDB-lite"/>
    </source>
</evidence>
<dbReference type="AlphaFoldDB" id="A0A2S8IIW2"/>
<evidence type="ECO:0000313" key="2">
    <source>
        <dbReference type="EMBL" id="PQP14645.1"/>
    </source>
</evidence>
<feature type="non-terminal residue" evidence="2">
    <location>
        <position position="1"/>
    </location>
</feature>
<name>A0A2S8IIW2_RHOOP</name>
<dbReference type="Proteomes" id="UP000239290">
    <property type="component" value="Unassembled WGS sequence"/>
</dbReference>
<proteinExistence type="predicted"/>
<gene>
    <name evidence="2" type="ORF">C5613_40375</name>
</gene>
<organism evidence="2 3">
    <name type="scientific">Rhodococcus opacus</name>
    <name type="common">Nocardia opaca</name>
    <dbReference type="NCBI Taxonomy" id="37919"/>
    <lineage>
        <taxon>Bacteria</taxon>
        <taxon>Bacillati</taxon>
        <taxon>Actinomycetota</taxon>
        <taxon>Actinomycetes</taxon>
        <taxon>Mycobacteriales</taxon>
        <taxon>Nocardiaceae</taxon>
        <taxon>Rhodococcus</taxon>
    </lineage>
</organism>
<protein>
    <submittedName>
        <fullName evidence="2">Uncharacterized protein</fullName>
    </submittedName>
</protein>